<dbReference type="GO" id="GO:0005737">
    <property type="term" value="C:cytoplasm"/>
    <property type="evidence" value="ECO:0007669"/>
    <property type="project" value="TreeGrafter"/>
</dbReference>
<evidence type="ECO:0000256" key="2">
    <source>
        <dbReference type="ARBA" id="ARBA00012465"/>
    </source>
</evidence>
<reference evidence="7 8" key="1">
    <citation type="submission" date="2018-11" db="EMBL/GenBank/DDBJ databases">
        <title>Haplotype-resolved cattle genomes.</title>
        <authorList>
            <person name="Low W.Y."/>
            <person name="Tearle R."/>
            <person name="Bickhart D.M."/>
            <person name="Rosen B.D."/>
            <person name="Koren S."/>
            <person name="Rhie A."/>
            <person name="Hiendleder S."/>
            <person name="Phillippy A.M."/>
            <person name="Smith T.P.L."/>
            <person name="Williams J.L."/>
        </authorList>
    </citation>
    <scope>NUCLEOTIDE SEQUENCE [LARGE SCALE GENOMIC DNA]</scope>
</reference>
<keyword evidence="8" id="KW-1185">Reference proteome</keyword>
<dbReference type="GO" id="GO:0004197">
    <property type="term" value="F:cysteine-type endopeptidase activity"/>
    <property type="evidence" value="ECO:0007669"/>
    <property type="project" value="UniProtKB-EC"/>
</dbReference>
<dbReference type="STRING" id="30522.A0A4W2D551"/>
<organism evidence="7 8">
    <name type="scientific">Bos indicus x Bos taurus</name>
    <name type="common">Hybrid cattle</name>
    <dbReference type="NCBI Taxonomy" id="30522"/>
    <lineage>
        <taxon>Eukaryota</taxon>
        <taxon>Metazoa</taxon>
        <taxon>Chordata</taxon>
        <taxon>Craniata</taxon>
        <taxon>Vertebrata</taxon>
        <taxon>Euteleostomi</taxon>
        <taxon>Mammalia</taxon>
        <taxon>Eutheria</taxon>
        <taxon>Laurasiatheria</taxon>
        <taxon>Artiodactyla</taxon>
        <taxon>Ruminantia</taxon>
        <taxon>Pecora</taxon>
        <taxon>Bovidae</taxon>
        <taxon>Bovinae</taxon>
        <taxon>Bos</taxon>
    </lineage>
</organism>
<dbReference type="GO" id="GO:0043418">
    <property type="term" value="P:homocysteine catabolic process"/>
    <property type="evidence" value="ECO:0007669"/>
    <property type="project" value="TreeGrafter"/>
</dbReference>
<dbReference type="Ensembl" id="ENSBIXT00000032924.1">
    <property type="protein sequence ID" value="ENSBIXP00000019374.1"/>
    <property type="gene ID" value="ENSBIXG00000000147.1"/>
</dbReference>
<keyword evidence="5" id="KW-0378">Hydrolase</keyword>
<sequence>MANRWRAGLNLEKVAALLQKLNSDAQFVLAQNVGTTHNLLDICLKRAGVQGTQHVFQHAMHQNGKPVTDQKSSGRCWIFSCLNVMRLPFMRKFNIEEFEFSQSYLFFWDKVERCYS</sequence>
<dbReference type="OMA" id="HAMHQNG"/>
<evidence type="ECO:0000313" key="8">
    <source>
        <dbReference type="Proteomes" id="UP000314981"/>
    </source>
</evidence>
<dbReference type="InterPro" id="IPR038765">
    <property type="entry name" value="Papain-like_cys_pep_sf"/>
</dbReference>
<evidence type="ECO:0000256" key="5">
    <source>
        <dbReference type="ARBA" id="ARBA00022801"/>
    </source>
</evidence>
<dbReference type="EC" id="3.4.22.40" evidence="2"/>
<evidence type="ECO:0000256" key="3">
    <source>
        <dbReference type="ARBA" id="ARBA00022227"/>
    </source>
</evidence>
<dbReference type="PANTHER" id="PTHR10363:SF2">
    <property type="entry name" value="BLEOMYCIN HYDROLASE"/>
    <property type="match status" value="1"/>
</dbReference>
<dbReference type="PANTHER" id="PTHR10363">
    <property type="entry name" value="BLEOMYCIN HYDROLASE"/>
    <property type="match status" value="1"/>
</dbReference>
<dbReference type="GO" id="GO:0070005">
    <property type="term" value="F:cysteine-type aminopeptidase activity"/>
    <property type="evidence" value="ECO:0007669"/>
    <property type="project" value="InterPro"/>
</dbReference>
<evidence type="ECO:0000256" key="1">
    <source>
        <dbReference type="ARBA" id="ARBA00000423"/>
    </source>
</evidence>
<accession>A0A4W2D551</accession>
<evidence type="ECO:0000256" key="4">
    <source>
        <dbReference type="ARBA" id="ARBA00022670"/>
    </source>
</evidence>
<dbReference type="GO" id="GO:0009636">
    <property type="term" value="P:response to toxic substance"/>
    <property type="evidence" value="ECO:0007669"/>
    <property type="project" value="TreeGrafter"/>
</dbReference>
<dbReference type="GO" id="GO:0006508">
    <property type="term" value="P:proteolysis"/>
    <property type="evidence" value="ECO:0007669"/>
    <property type="project" value="UniProtKB-KW"/>
</dbReference>
<keyword evidence="6" id="KW-0788">Thiol protease</keyword>
<dbReference type="PROSITE" id="PS00139">
    <property type="entry name" value="THIOL_PROTEASE_CYS"/>
    <property type="match status" value="1"/>
</dbReference>
<dbReference type="InterPro" id="IPR004134">
    <property type="entry name" value="Peptidase_C1B"/>
</dbReference>
<dbReference type="SUPFAM" id="SSF54001">
    <property type="entry name" value="Cysteine proteinases"/>
    <property type="match status" value="1"/>
</dbReference>
<proteinExistence type="predicted"/>
<protein>
    <recommendedName>
        <fullName evidence="3">Bleomycin hydrolase</fullName>
        <ecNumber evidence="2">3.4.22.40</ecNumber>
    </recommendedName>
</protein>
<dbReference type="InterPro" id="IPR000169">
    <property type="entry name" value="Pept_cys_AS"/>
</dbReference>
<comment type="catalytic activity">
    <reaction evidence="1">
        <text>Inactivates bleomycin B2 (a cytotoxic glycometallopeptide) by hydrolysis of a carboxyamide bond of beta-aminoalanine, but also shows general aminopeptidase activity. The specificity varies somewhat with source, but amino acid arylamides of Met, Leu and Ala are preferred.</text>
        <dbReference type="EC" id="3.4.22.40"/>
    </reaction>
</comment>
<dbReference type="Proteomes" id="UP000314981">
    <property type="component" value="Chromosome 6"/>
</dbReference>
<dbReference type="AlphaFoldDB" id="A0A4W2D551"/>
<dbReference type="Gene3D" id="3.90.70.10">
    <property type="entry name" value="Cysteine proteinases"/>
    <property type="match status" value="1"/>
</dbReference>
<evidence type="ECO:0000256" key="6">
    <source>
        <dbReference type="ARBA" id="ARBA00022807"/>
    </source>
</evidence>
<keyword evidence="4" id="KW-0645">Protease</keyword>
<dbReference type="Pfam" id="PF03051">
    <property type="entry name" value="Peptidase_C1_2"/>
    <property type="match status" value="1"/>
</dbReference>
<evidence type="ECO:0000313" key="7">
    <source>
        <dbReference type="Ensembl" id="ENSBIXP00000019374.1"/>
    </source>
</evidence>
<reference evidence="7" key="3">
    <citation type="submission" date="2025-09" db="UniProtKB">
        <authorList>
            <consortium name="Ensembl"/>
        </authorList>
    </citation>
    <scope>IDENTIFICATION</scope>
</reference>
<name>A0A4W2D551_BOBOX</name>
<reference evidence="7" key="2">
    <citation type="submission" date="2025-08" db="UniProtKB">
        <authorList>
            <consortium name="Ensembl"/>
        </authorList>
    </citation>
    <scope>IDENTIFICATION</scope>
</reference>